<evidence type="ECO:0000313" key="2">
    <source>
        <dbReference type="EMBL" id="GAA1858833.1"/>
    </source>
</evidence>
<reference evidence="3" key="1">
    <citation type="journal article" date="2019" name="Int. J. Syst. Evol. Microbiol.">
        <title>The Global Catalogue of Microorganisms (GCM) 10K type strain sequencing project: providing services to taxonomists for standard genome sequencing and annotation.</title>
        <authorList>
            <consortium name="The Broad Institute Genomics Platform"/>
            <consortium name="The Broad Institute Genome Sequencing Center for Infectious Disease"/>
            <person name="Wu L."/>
            <person name="Ma J."/>
        </authorList>
    </citation>
    <scope>NUCLEOTIDE SEQUENCE [LARGE SCALE GENOMIC DNA]</scope>
    <source>
        <strain evidence="3">JCM 14326</strain>
    </source>
</reference>
<organism evidence="2 3">
    <name type="scientific">Myceligenerans crystallogenes</name>
    <dbReference type="NCBI Taxonomy" id="316335"/>
    <lineage>
        <taxon>Bacteria</taxon>
        <taxon>Bacillati</taxon>
        <taxon>Actinomycetota</taxon>
        <taxon>Actinomycetes</taxon>
        <taxon>Micrococcales</taxon>
        <taxon>Promicromonosporaceae</taxon>
        <taxon>Myceligenerans</taxon>
    </lineage>
</organism>
<dbReference type="EMBL" id="BAAANL010000003">
    <property type="protein sequence ID" value="GAA1858833.1"/>
    <property type="molecule type" value="Genomic_DNA"/>
</dbReference>
<protein>
    <submittedName>
        <fullName evidence="2">Uncharacterized protein</fullName>
    </submittedName>
</protein>
<accession>A0ABP4ZKW4</accession>
<evidence type="ECO:0000256" key="1">
    <source>
        <dbReference type="SAM" id="MobiDB-lite"/>
    </source>
</evidence>
<feature type="region of interest" description="Disordered" evidence="1">
    <location>
        <begin position="1"/>
        <end position="31"/>
    </location>
</feature>
<proteinExistence type="predicted"/>
<gene>
    <name evidence="2" type="ORF">GCM10009751_15350</name>
</gene>
<dbReference type="Proteomes" id="UP001501094">
    <property type="component" value="Unassembled WGS sequence"/>
</dbReference>
<keyword evidence="3" id="KW-1185">Reference proteome</keyword>
<comment type="caution">
    <text evidence="2">The sequence shown here is derived from an EMBL/GenBank/DDBJ whole genome shotgun (WGS) entry which is preliminary data.</text>
</comment>
<feature type="compositionally biased region" description="Low complexity" evidence="1">
    <location>
        <begin position="1"/>
        <end position="30"/>
    </location>
</feature>
<evidence type="ECO:0000313" key="3">
    <source>
        <dbReference type="Proteomes" id="UP001501094"/>
    </source>
</evidence>
<name>A0ABP4ZKW4_9MICO</name>
<sequence length="58" mass="6030">MRGPAAPAAVQTARARTRGTAGTARRTPPALGAPHLTARRMLDDYLMYVPDPPGGTTA</sequence>